<gene>
    <name evidence="1" type="ORF">HUE57_10580</name>
</gene>
<name>A0A6N0HWD9_9GAMM</name>
<dbReference type="AlphaFoldDB" id="A0A6N0HWD9"/>
<evidence type="ECO:0000313" key="1">
    <source>
        <dbReference type="EMBL" id="QKQ26674.1"/>
    </source>
</evidence>
<dbReference type="Proteomes" id="UP000509658">
    <property type="component" value="Chromosome"/>
</dbReference>
<organism evidence="1 2">
    <name type="scientific">Candidatus Reidiella endopervernicosa</name>
    <dbReference type="NCBI Taxonomy" id="2738883"/>
    <lineage>
        <taxon>Bacteria</taxon>
        <taxon>Pseudomonadati</taxon>
        <taxon>Pseudomonadota</taxon>
        <taxon>Gammaproteobacteria</taxon>
        <taxon>Candidatus Reidiella</taxon>
    </lineage>
</organism>
<dbReference type="EMBL" id="CP054491">
    <property type="protein sequence ID" value="QKQ26674.1"/>
    <property type="molecule type" value="Genomic_DNA"/>
</dbReference>
<evidence type="ECO:0000313" key="2">
    <source>
        <dbReference type="Proteomes" id="UP000509658"/>
    </source>
</evidence>
<proteinExistence type="predicted"/>
<dbReference type="KEGG" id="rev:HUE57_10580"/>
<dbReference type="RefSeq" id="WP_174673138.1">
    <property type="nucleotide sequence ID" value="NZ_CP054491.1"/>
</dbReference>
<accession>A0A6N0HWD9</accession>
<protein>
    <submittedName>
        <fullName evidence="1">Uncharacterized protein</fullName>
    </submittedName>
</protein>
<keyword evidence="2" id="KW-1185">Reference proteome</keyword>
<reference evidence="1 2" key="1">
    <citation type="submission" date="2020-05" db="EMBL/GenBank/DDBJ databases">
        <title>Horizontal transmission and recombination maintain forever young bacterial symbiont genomes.</title>
        <authorList>
            <person name="Russell S.L."/>
            <person name="Pepper-Tunick E."/>
            <person name="Svedberg J."/>
            <person name="Byrne A."/>
            <person name="Ruelas Castillo J."/>
            <person name="Vollmers C."/>
            <person name="Beinart R.A."/>
            <person name="Corbett-Detig R."/>
        </authorList>
    </citation>
    <scope>NUCLEOTIDE SEQUENCE [LARGE SCALE GENOMIC DNA]</scope>
    <source>
        <strain evidence="1">Santa_Monica_outfall</strain>
    </source>
</reference>
<sequence length="77" mass="8257">MLVSRINYSAEEDGKVKLNLISPEGKSVNIIITQEIVFMLIKLLGETSEKAEWGLGDRAASITTASGKAGVDKGLLH</sequence>